<accession>A0A9W6P4T8</accession>
<protein>
    <submittedName>
        <fullName evidence="1">Uncharacterized protein</fullName>
    </submittedName>
</protein>
<dbReference type="AlphaFoldDB" id="A0A9W6P4T8"/>
<gene>
    <name evidence="1" type="ORF">Nans01_14630</name>
</gene>
<evidence type="ECO:0000313" key="1">
    <source>
        <dbReference type="EMBL" id="GLU47112.1"/>
    </source>
</evidence>
<proteinExistence type="predicted"/>
<name>A0A9W6P4T8_9ACTN</name>
<comment type="caution">
    <text evidence="1">The sequence shown here is derived from an EMBL/GenBank/DDBJ whole genome shotgun (WGS) entry which is preliminary data.</text>
</comment>
<evidence type="ECO:0000313" key="2">
    <source>
        <dbReference type="Proteomes" id="UP001165092"/>
    </source>
</evidence>
<reference evidence="1" key="1">
    <citation type="submission" date="2023-02" db="EMBL/GenBank/DDBJ databases">
        <title>Nocardiopsis ansamitocini NBRC 112285.</title>
        <authorList>
            <person name="Ichikawa N."/>
            <person name="Sato H."/>
            <person name="Tonouchi N."/>
        </authorList>
    </citation>
    <scope>NUCLEOTIDE SEQUENCE</scope>
    <source>
        <strain evidence="1">NBRC 112285</strain>
    </source>
</reference>
<sequence>MRNPIGRPQIGHPWKSSAARARPYVPLPFTPEPRAYPVLPKAALVRPYVLDSERRRWRECADRTRLGLAVLLDMARPLELAL</sequence>
<dbReference type="EMBL" id="BSQG01000002">
    <property type="protein sequence ID" value="GLU47112.1"/>
    <property type="molecule type" value="Genomic_DNA"/>
</dbReference>
<organism evidence="1 2">
    <name type="scientific">Nocardiopsis ansamitocini</name>
    <dbReference type="NCBI Taxonomy" id="1670832"/>
    <lineage>
        <taxon>Bacteria</taxon>
        <taxon>Bacillati</taxon>
        <taxon>Actinomycetota</taxon>
        <taxon>Actinomycetes</taxon>
        <taxon>Streptosporangiales</taxon>
        <taxon>Nocardiopsidaceae</taxon>
        <taxon>Nocardiopsis</taxon>
    </lineage>
</organism>
<keyword evidence="2" id="KW-1185">Reference proteome</keyword>
<dbReference type="Proteomes" id="UP001165092">
    <property type="component" value="Unassembled WGS sequence"/>
</dbReference>